<dbReference type="GO" id="GO:0016747">
    <property type="term" value="F:acyltransferase activity, transferring groups other than amino-acyl groups"/>
    <property type="evidence" value="ECO:0007669"/>
    <property type="project" value="InterPro"/>
</dbReference>
<dbReference type="InterPro" id="IPR016181">
    <property type="entry name" value="Acyl_CoA_acyltransferase"/>
</dbReference>
<dbReference type="AlphaFoldDB" id="D8MAL0"/>
<dbReference type="PROSITE" id="PS50975">
    <property type="entry name" value="ATP_GRASP"/>
    <property type="match status" value="1"/>
</dbReference>
<dbReference type="SUPFAM" id="SSF51735">
    <property type="entry name" value="NAD(P)-binding Rossmann-fold domains"/>
    <property type="match status" value="1"/>
</dbReference>
<dbReference type="OrthoDB" id="1664372at2759"/>
<evidence type="ECO:0000259" key="6">
    <source>
        <dbReference type="PROSITE" id="PS51186"/>
    </source>
</evidence>
<dbReference type="Gene3D" id="3.40.630.30">
    <property type="match status" value="1"/>
</dbReference>
<name>D8MAL0_BLAHO</name>
<evidence type="ECO:0008006" key="9">
    <source>
        <dbReference type="Google" id="ProtNLM"/>
    </source>
</evidence>
<dbReference type="EMBL" id="FN668690">
    <property type="protein sequence ID" value="CBK25099.2"/>
    <property type="molecule type" value="Genomic_DNA"/>
</dbReference>
<dbReference type="InterPro" id="IPR000182">
    <property type="entry name" value="GNAT_dom"/>
</dbReference>
<keyword evidence="2 4" id="KW-0547">Nucleotide-binding</keyword>
<dbReference type="PROSITE" id="PS51186">
    <property type="entry name" value="GNAT"/>
    <property type="match status" value="1"/>
</dbReference>
<evidence type="ECO:0000256" key="3">
    <source>
        <dbReference type="ARBA" id="ARBA00022840"/>
    </source>
</evidence>
<reference evidence="7" key="1">
    <citation type="submission" date="2010-02" db="EMBL/GenBank/DDBJ databases">
        <title>Sequencing and annotation of the Blastocystis hominis genome.</title>
        <authorList>
            <person name="Wincker P."/>
        </authorList>
    </citation>
    <scope>NUCLEOTIDE SEQUENCE</scope>
    <source>
        <strain evidence="7">Singapore isolate B</strain>
    </source>
</reference>
<dbReference type="Gene3D" id="3.40.50.720">
    <property type="entry name" value="NAD(P)-binding Rossmann-like Domain"/>
    <property type="match status" value="1"/>
</dbReference>
<dbReference type="Pfam" id="PF13380">
    <property type="entry name" value="CoA_binding_2"/>
    <property type="match status" value="1"/>
</dbReference>
<dbReference type="InterPro" id="IPR016102">
    <property type="entry name" value="Succinyl-CoA_synth-like"/>
</dbReference>
<dbReference type="Gene3D" id="3.40.50.261">
    <property type="entry name" value="Succinyl-CoA synthetase domains"/>
    <property type="match status" value="2"/>
</dbReference>
<dbReference type="Proteomes" id="UP000008312">
    <property type="component" value="Unassembled WGS sequence"/>
</dbReference>
<evidence type="ECO:0000313" key="7">
    <source>
        <dbReference type="EMBL" id="CBK25099.2"/>
    </source>
</evidence>
<keyword evidence="1" id="KW-0436">Ligase</keyword>
<dbReference type="Pfam" id="PF00583">
    <property type="entry name" value="Acetyltransf_1"/>
    <property type="match status" value="1"/>
</dbReference>
<evidence type="ECO:0000256" key="1">
    <source>
        <dbReference type="ARBA" id="ARBA00022598"/>
    </source>
</evidence>
<dbReference type="GO" id="GO:0043758">
    <property type="term" value="F:acetate-CoA ligase (ADP-forming) activity"/>
    <property type="evidence" value="ECO:0007669"/>
    <property type="project" value="InterPro"/>
</dbReference>
<dbReference type="Pfam" id="PF19045">
    <property type="entry name" value="Ligase_CoA_2"/>
    <property type="match status" value="1"/>
</dbReference>
<dbReference type="InterPro" id="IPR036291">
    <property type="entry name" value="NAD(P)-bd_dom_sf"/>
</dbReference>
<dbReference type="SMART" id="SM00881">
    <property type="entry name" value="CoA_binding"/>
    <property type="match status" value="1"/>
</dbReference>
<dbReference type="GO" id="GO:0005524">
    <property type="term" value="F:ATP binding"/>
    <property type="evidence" value="ECO:0007669"/>
    <property type="project" value="UniProtKB-UniRule"/>
</dbReference>
<dbReference type="InterPro" id="IPR043938">
    <property type="entry name" value="Ligase_CoA_dom"/>
</dbReference>
<organism evidence="7">
    <name type="scientific">Blastocystis hominis</name>
    <dbReference type="NCBI Taxonomy" id="12968"/>
    <lineage>
        <taxon>Eukaryota</taxon>
        <taxon>Sar</taxon>
        <taxon>Stramenopiles</taxon>
        <taxon>Bigyra</taxon>
        <taxon>Opalozoa</taxon>
        <taxon>Opalinata</taxon>
        <taxon>Blastocystidae</taxon>
        <taxon>Blastocystis</taxon>
    </lineage>
</organism>
<dbReference type="InterPro" id="IPR032875">
    <property type="entry name" value="Succ_CoA_lig_flav_dom"/>
</dbReference>
<dbReference type="RefSeq" id="XP_012899147.1">
    <property type="nucleotide sequence ID" value="XM_013043693.1"/>
</dbReference>
<dbReference type="Pfam" id="PF13607">
    <property type="entry name" value="Succ_CoA_lig"/>
    <property type="match status" value="1"/>
</dbReference>
<dbReference type="OMA" id="IVIYMES"/>
<dbReference type="CDD" id="cd04301">
    <property type="entry name" value="NAT_SF"/>
    <property type="match status" value="1"/>
</dbReference>
<dbReference type="SUPFAM" id="SSF52210">
    <property type="entry name" value="Succinyl-CoA synthetase domains"/>
    <property type="match status" value="2"/>
</dbReference>
<evidence type="ECO:0000259" key="5">
    <source>
        <dbReference type="PROSITE" id="PS50975"/>
    </source>
</evidence>
<feature type="domain" description="N-acetyltransferase" evidence="6">
    <location>
        <begin position="754"/>
        <end position="905"/>
    </location>
</feature>
<evidence type="ECO:0000313" key="8">
    <source>
        <dbReference type="Proteomes" id="UP000008312"/>
    </source>
</evidence>
<dbReference type="InterPro" id="IPR003781">
    <property type="entry name" value="CoA-bd"/>
</dbReference>
<dbReference type="InParanoid" id="D8MAL0"/>
<evidence type="ECO:0000256" key="4">
    <source>
        <dbReference type="PROSITE-ProRule" id="PRU00409"/>
    </source>
</evidence>
<proteinExistence type="predicted"/>
<dbReference type="SUPFAM" id="SSF55729">
    <property type="entry name" value="Acyl-CoA N-acyltransferases (Nat)"/>
    <property type="match status" value="1"/>
</dbReference>
<evidence type="ECO:0000256" key="2">
    <source>
        <dbReference type="ARBA" id="ARBA00022741"/>
    </source>
</evidence>
<gene>
    <name evidence="7" type="ORF">GSBLH_T00004733001</name>
</gene>
<dbReference type="InterPro" id="IPR051538">
    <property type="entry name" value="Acyl-CoA_Synth/Transferase"/>
</dbReference>
<dbReference type="SUPFAM" id="SSF56059">
    <property type="entry name" value="Glutathione synthetase ATP-binding domain-like"/>
    <property type="match status" value="1"/>
</dbReference>
<dbReference type="InterPro" id="IPR013815">
    <property type="entry name" value="ATP_grasp_subdomain_1"/>
</dbReference>
<accession>D8MAL0</accession>
<dbReference type="Pfam" id="PF13549">
    <property type="entry name" value="ATP-grasp_5"/>
    <property type="match status" value="1"/>
</dbReference>
<dbReference type="PANTHER" id="PTHR43334:SF1">
    <property type="entry name" value="3-HYDROXYPROPIONATE--COA LIGASE [ADP-FORMING]"/>
    <property type="match status" value="1"/>
</dbReference>
<dbReference type="PANTHER" id="PTHR43334">
    <property type="entry name" value="ACETATE--COA LIGASE [ADP-FORMING]"/>
    <property type="match status" value="1"/>
</dbReference>
<dbReference type="InterPro" id="IPR011761">
    <property type="entry name" value="ATP-grasp"/>
</dbReference>
<keyword evidence="8" id="KW-1185">Reference proteome</keyword>
<dbReference type="GeneID" id="24921739"/>
<dbReference type="Gene3D" id="3.30.1490.20">
    <property type="entry name" value="ATP-grasp fold, A domain"/>
    <property type="match status" value="1"/>
</dbReference>
<dbReference type="Gene3D" id="3.30.470.20">
    <property type="entry name" value="ATP-grasp fold, B domain"/>
    <property type="match status" value="1"/>
</dbReference>
<dbReference type="GO" id="GO:0046872">
    <property type="term" value="F:metal ion binding"/>
    <property type="evidence" value="ECO:0007669"/>
    <property type="project" value="InterPro"/>
</dbReference>
<sequence>MSSELIWDATGSDLKGRFSPELYNQLDAIFKPNNVALIGASERAGSVSRTILLNLLLTPFGGGVFPVNPTRSKVLGIKAYKTIGDVPEQVDLAVICIPAKRVLGAVHECGEAGVRGIIIISAGFKEVGKEGAALEKACVEEAHKYGMRIIGPNCLGAMVPITGLNASFASTMALKGEVAFISQSGALMCAMLDWSLKEGLGFSAFVSIGSMADVNWGDLIYYFGNDPNTKAIMIYMETIGDARSFLSAAREVALRKPIVVIKPGRTAAAAAAAASHTGSLTGSDDVLTAAFKKAGVVRVDTIDELLNMAAALDKQPLAAGPRMTVITNAGGPGVITTDEIVTGGGQLAKVSPEAMEQYNSFLPAAWSHSNPVDVLGDAPPEMYAKALKVAGDDHESDGMLVILTPQSVTKPTETAEELAKYAHIEGKPVLASWMGGNDLEKGRQILREAGIPVFESPDTAAKIFNFCWEYSSHLNELYEVPKAPLHSADPSEAQKIIEKALAEGRNLLTENESKQLLASYGIPVVQTVVCETVEKAVETAEGMKYPVVVKLNSETITHKSDVGGVQLNIRDKEGVVTAWNTIRNNLEKLGKLDGFQGVTVQRQLNLSDGYELIFGCNLDNQVGPVIVFGTGGTLVEVYKDSNMALPPLNTAQARHCMSKTKIYKALKGVRGKAPCDLDLLDQVFVRFSELISDQHWIKELDINPMLATPTDIIALDARVVLHAPGTPVEKLSYTAVRGYPHQYVSSVEVDGKELAVRPIRADDEPKMAEFEQALSEATVAAYMGEAVSVETRTSHKRLIPVCHVDYDRQVPLIVLEGEKVVALARVAKVPLTERATLQLEVADAYQKKGLGKKLVAKCVEAAQKEGVKELVMKYFEENEAMKKLAAAFEFEVAVKDGVVSASKKL</sequence>
<feature type="domain" description="ATP-grasp" evidence="5">
    <location>
        <begin position="514"/>
        <end position="550"/>
    </location>
</feature>
<protein>
    <recommendedName>
        <fullName evidence="9">Acetyl CoA synthetase subunit alpha</fullName>
    </recommendedName>
</protein>
<keyword evidence="3 4" id="KW-0067">ATP-binding</keyword>